<gene>
    <name evidence="1" type="ORF">Slin15195_G035550</name>
</gene>
<evidence type="ECO:0000313" key="1">
    <source>
        <dbReference type="EMBL" id="USW50236.1"/>
    </source>
</evidence>
<dbReference type="EMBL" id="CP099419">
    <property type="protein sequence ID" value="USW50236.1"/>
    <property type="molecule type" value="Genomic_DNA"/>
</dbReference>
<proteinExistence type="predicted"/>
<dbReference type="AlphaFoldDB" id="A0A9Q9EFX4"/>
<dbReference type="Proteomes" id="UP001056384">
    <property type="component" value="Chromosome 2"/>
</dbReference>
<organism evidence="1 2">
    <name type="scientific">Septoria linicola</name>
    <dbReference type="NCBI Taxonomy" id="215465"/>
    <lineage>
        <taxon>Eukaryota</taxon>
        <taxon>Fungi</taxon>
        <taxon>Dikarya</taxon>
        <taxon>Ascomycota</taxon>
        <taxon>Pezizomycotina</taxon>
        <taxon>Dothideomycetes</taxon>
        <taxon>Dothideomycetidae</taxon>
        <taxon>Mycosphaerellales</taxon>
        <taxon>Mycosphaerellaceae</taxon>
        <taxon>Septoria</taxon>
    </lineage>
</organism>
<protein>
    <submittedName>
        <fullName evidence="1">Uncharacterized protein</fullName>
    </submittedName>
</protein>
<accession>A0A9Q9EFX4</accession>
<sequence>MNMVKLMFELLEFCYQVGKGSISAAVESRFRNEAMCDAGLLQYPVVAAPQLDASEDFLHHREQRMARLQGALQIPELHETAPYTFYLKTSWAKREVVKAMDKSEVVQGLKRAAILKELFIN</sequence>
<reference evidence="1" key="1">
    <citation type="submission" date="2022-06" db="EMBL/GenBank/DDBJ databases">
        <title>Complete genome sequences of two strains of the flax pathogen Septoria linicola.</title>
        <authorList>
            <person name="Lapalu N."/>
            <person name="Simon A."/>
            <person name="Demenou B."/>
            <person name="Paumier D."/>
            <person name="Guillot M.-P."/>
            <person name="Gout L."/>
            <person name="Valade R."/>
        </authorList>
    </citation>
    <scope>NUCLEOTIDE SEQUENCE</scope>
    <source>
        <strain evidence="1">SE15195</strain>
    </source>
</reference>
<evidence type="ECO:0000313" key="2">
    <source>
        <dbReference type="Proteomes" id="UP001056384"/>
    </source>
</evidence>
<name>A0A9Q9EFX4_9PEZI</name>
<keyword evidence="2" id="KW-1185">Reference proteome</keyword>